<evidence type="ECO:0000313" key="1">
    <source>
        <dbReference type="EMBL" id="EET23407.1"/>
    </source>
</evidence>
<accession>A0A0X1KYG1</accession>
<reference evidence="1" key="2">
    <citation type="submission" date="2008-07" db="EMBL/GenBank/DDBJ databases">
        <authorList>
            <consortium name="Broad Institute Genome Sequencing Platform"/>
            <person name="Colwell R."/>
            <person name="Grim C.J."/>
            <person name="Young S."/>
            <person name="Jaffe D."/>
            <person name="Gnerre S."/>
            <person name="Berlin A."/>
            <person name="Heiman D."/>
            <person name="Hepburn T."/>
            <person name="Shea T."/>
            <person name="Sykes S."/>
            <person name="Alvarado L."/>
            <person name="Kodira C."/>
            <person name="Heidelberg J."/>
            <person name="Lander E."/>
            <person name="Galagan J."/>
            <person name="Nusbaum C."/>
            <person name="Birren B."/>
        </authorList>
    </citation>
    <scope>NUCLEOTIDE SEQUENCE [LARGE SCALE GENOMIC DNA]</scope>
    <source>
        <strain evidence="1">MO10</strain>
    </source>
</reference>
<dbReference type="InterPro" id="IPR009678">
    <property type="entry name" value="Phage_tail_completion_R"/>
</dbReference>
<dbReference type="RefSeq" id="WP_000122189.1">
    <property type="nucleotide sequence ID" value="NZ_CP060094.1"/>
</dbReference>
<organism evidence="1">
    <name type="scientific">Vibrio cholerae (strain MO10)</name>
    <dbReference type="NCBI Taxonomy" id="345072"/>
    <lineage>
        <taxon>Bacteria</taxon>
        <taxon>Pseudomonadati</taxon>
        <taxon>Pseudomonadota</taxon>
        <taxon>Gammaproteobacteria</taxon>
        <taxon>Vibrionales</taxon>
        <taxon>Vibrionaceae</taxon>
        <taxon>Vibrio</taxon>
    </lineage>
</organism>
<dbReference type="EMBL" id="DS990136">
    <property type="protein sequence ID" value="EET23407.1"/>
    <property type="molecule type" value="Genomic_DNA"/>
</dbReference>
<proteinExistence type="predicted"/>
<sequence>MSYRVGYKMQALKAHIEMCVGKHIAQRLDAEMGNIELILTPRHMGNGIEICQQRYLAEFQIDRLPFKKYDPAVLFANVAAWLMDNDADREDQLGELKDPVIDVVVEDEDSAEVLIQVNFEEPIKLVEAESGLIYWQNKRWNIEEYPVWVAENLLDVVANVRD</sequence>
<gene>
    <name evidence="1" type="ORF">VchoM_01434</name>
</gene>
<dbReference type="HOGENOM" id="CLU_135548_0_0_6"/>
<name>A0A0X1KYG1_VIBCO</name>
<protein>
    <submittedName>
        <fullName evidence="1">Uncharacterized protein</fullName>
    </submittedName>
</protein>
<dbReference type="Pfam" id="PF06891">
    <property type="entry name" value="P2_Phage_GpR"/>
    <property type="match status" value="1"/>
</dbReference>
<dbReference type="AlphaFoldDB" id="A0A0X1KYG1"/>
<reference evidence="1" key="1">
    <citation type="submission" date="2005-09" db="EMBL/GenBank/DDBJ databases">
        <title>Annotation of Vibrio cholerae MO10.</title>
        <authorList>
            <person name="Colwell R."/>
            <person name="Grim C.J."/>
            <person name="Young S."/>
            <person name="Jaffe D."/>
            <person name="Gnerre S."/>
            <person name="Berlin A."/>
            <person name="Heiman D."/>
            <person name="Hepburn T."/>
            <person name="Shea T."/>
            <person name="Sykes S."/>
            <person name="Yandava C."/>
            <person name="Alvarado L."/>
            <person name="Kodira C."/>
            <person name="Borodovsky M."/>
            <person name="Heidelberg J."/>
            <person name="Lander E."/>
            <person name="Galagan J."/>
            <person name="Nusbaum C."/>
            <person name="Birren B."/>
        </authorList>
    </citation>
    <scope>NUCLEOTIDE SEQUENCE [LARGE SCALE GENOMIC DNA]</scope>
    <source>
        <strain evidence="1">MO10</strain>
    </source>
</reference>
<dbReference type="Proteomes" id="UP000004687">
    <property type="component" value="Unassembled WGS sequence"/>
</dbReference>